<dbReference type="AlphaFoldDB" id="A0AAW1T4P4"/>
<feature type="region of interest" description="Disordered" evidence="1">
    <location>
        <begin position="159"/>
        <end position="189"/>
    </location>
</feature>
<feature type="compositionally biased region" description="Basic and acidic residues" evidence="1">
    <location>
        <begin position="169"/>
        <end position="189"/>
    </location>
</feature>
<evidence type="ECO:0000313" key="2">
    <source>
        <dbReference type="EMBL" id="KAK9864499.1"/>
    </source>
</evidence>
<proteinExistence type="predicted"/>
<protein>
    <submittedName>
        <fullName evidence="2">Uncharacterized protein</fullName>
    </submittedName>
</protein>
<reference evidence="2 3" key="1">
    <citation type="journal article" date="2024" name="Nat. Commun.">
        <title>Phylogenomics reveals the evolutionary origins of lichenization in chlorophyte algae.</title>
        <authorList>
            <person name="Puginier C."/>
            <person name="Libourel C."/>
            <person name="Otte J."/>
            <person name="Skaloud P."/>
            <person name="Haon M."/>
            <person name="Grisel S."/>
            <person name="Petersen M."/>
            <person name="Berrin J.G."/>
            <person name="Delaux P.M."/>
            <person name="Dal Grande F."/>
            <person name="Keller J."/>
        </authorList>
    </citation>
    <scope>NUCLEOTIDE SEQUENCE [LARGE SCALE GENOMIC DNA]</scope>
    <source>
        <strain evidence="2 3">SAG 2523</strain>
    </source>
</reference>
<accession>A0AAW1T4P4</accession>
<comment type="caution">
    <text evidence="2">The sequence shown here is derived from an EMBL/GenBank/DDBJ whole genome shotgun (WGS) entry which is preliminary data.</text>
</comment>
<name>A0AAW1T4P4_9CHLO</name>
<evidence type="ECO:0000256" key="1">
    <source>
        <dbReference type="SAM" id="MobiDB-lite"/>
    </source>
</evidence>
<dbReference type="Proteomes" id="UP001485043">
    <property type="component" value="Unassembled WGS sequence"/>
</dbReference>
<keyword evidence="3" id="KW-1185">Reference proteome</keyword>
<gene>
    <name evidence="2" type="ORF">WJX84_001425</name>
</gene>
<sequence>MPRVLPRQERDDFADEGGTAPLLGLCSQINSHVKELEELAQSIDGQEASASLHEVNLSNVGTRESKRKRIAGSSFSKFDLTEVKRALDDFVVGQDERLELEPFSRTRRKQVAALASIYNLEARACGRAGQTFFRTPETQPLDAEGDVQAGRLLLCSFKPPRSKKPRAIGMEHTKQAKGLEHPRPESLSH</sequence>
<dbReference type="EMBL" id="JALJOV010000345">
    <property type="protein sequence ID" value="KAK9864499.1"/>
    <property type="molecule type" value="Genomic_DNA"/>
</dbReference>
<evidence type="ECO:0000313" key="3">
    <source>
        <dbReference type="Proteomes" id="UP001485043"/>
    </source>
</evidence>
<organism evidence="2 3">
    <name type="scientific">Apatococcus fuscideae</name>
    <dbReference type="NCBI Taxonomy" id="2026836"/>
    <lineage>
        <taxon>Eukaryota</taxon>
        <taxon>Viridiplantae</taxon>
        <taxon>Chlorophyta</taxon>
        <taxon>core chlorophytes</taxon>
        <taxon>Trebouxiophyceae</taxon>
        <taxon>Chlorellales</taxon>
        <taxon>Chlorellaceae</taxon>
        <taxon>Apatococcus</taxon>
    </lineage>
</organism>